<name>A0AC61NHM4_9BACT</name>
<dbReference type="Proteomes" id="UP000826212">
    <property type="component" value="Chromosome"/>
</dbReference>
<protein>
    <submittedName>
        <fullName evidence="1">Uncharacterized protein</fullName>
    </submittedName>
</protein>
<accession>A0AC61NHM4</accession>
<organism evidence="1 2">
    <name type="scientific">Halosquirtibacter laminarini</name>
    <dbReference type="NCBI Taxonomy" id="3374600"/>
    <lineage>
        <taxon>Bacteria</taxon>
        <taxon>Pseudomonadati</taxon>
        <taxon>Bacteroidota</taxon>
        <taxon>Bacteroidia</taxon>
        <taxon>Marinilabiliales</taxon>
        <taxon>Prolixibacteraceae</taxon>
        <taxon>Halosquirtibacter</taxon>
    </lineage>
</organism>
<proteinExistence type="predicted"/>
<dbReference type="EMBL" id="CP081303">
    <property type="protein sequence ID" value="QZE15183.1"/>
    <property type="molecule type" value="Genomic_DNA"/>
</dbReference>
<sequence length="417" mass="46496">MMNLKNGILVGVTLLGSLSVSAKNKEVTGKYERSSLAVMLLETSNFKNKALVVKDFSEAPFPEKYNNHNIGISSIDPTQFNVAKGDKGVSKEPVDLVFPDRKNDIPTIEAFLKKEDVAKKMVAKWFDRQANGAFDVNLVSERGLYNATILEKAVAENSARGVAALQDAGENLIPKTFLVVSKMNFVENSTIAAVAYAAAKTKAAKITNPIAKKSALMAAEAAFNKMKEGYSVWTVSYLYQLNWNEEVAQTFYSKYWMDGSNLSAEKKAAFDHSNLFSMKYVGNTYVSSLVTFSLKDRSKEETIQLATVRNIDKIYAKLQKEYDAFQVMTPLLTVKPCTAKIGMKEGLTGKEKFQVLEQIVDEATGKVHYKVKGTISLNKSKIWDNRYQLAENKEELDATYFKGGKKFYPGMLLKQIK</sequence>
<reference evidence="1" key="1">
    <citation type="submission" date="2021-08" db="EMBL/GenBank/DDBJ databases">
        <title>Novel anaerobic bacterium isolated from sea squirt in East Sea, Republic of Korea.</title>
        <authorList>
            <person name="Nguyen T.H."/>
            <person name="Li Z."/>
            <person name="Lee Y.-J."/>
            <person name="Ko J."/>
            <person name="Kim S.-G."/>
        </authorList>
    </citation>
    <scope>NUCLEOTIDE SEQUENCE</scope>
    <source>
        <strain evidence="1">KCTC 25031</strain>
    </source>
</reference>
<gene>
    <name evidence="1" type="ORF">K4L44_04945</name>
</gene>
<evidence type="ECO:0000313" key="2">
    <source>
        <dbReference type="Proteomes" id="UP000826212"/>
    </source>
</evidence>
<keyword evidence="2" id="KW-1185">Reference proteome</keyword>
<evidence type="ECO:0000313" key="1">
    <source>
        <dbReference type="EMBL" id="QZE15183.1"/>
    </source>
</evidence>